<dbReference type="Proteomes" id="UP000247459">
    <property type="component" value="Unassembled WGS sequence"/>
</dbReference>
<proteinExistence type="predicted"/>
<dbReference type="EMBL" id="PRLG01000002">
    <property type="protein sequence ID" value="PYY31149.1"/>
    <property type="molecule type" value="Genomic_DNA"/>
</dbReference>
<evidence type="ECO:0000256" key="1">
    <source>
        <dbReference type="SAM" id="Phobius"/>
    </source>
</evidence>
<dbReference type="GO" id="GO:0140359">
    <property type="term" value="F:ABC-type transporter activity"/>
    <property type="evidence" value="ECO:0007669"/>
    <property type="project" value="InterPro"/>
</dbReference>
<name>A0A2W0CJR4_9BACL</name>
<gene>
    <name evidence="2" type="ORF">PIL02S_00230</name>
</gene>
<evidence type="ECO:0000313" key="3">
    <source>
        <dbReference type="Proteomes" id="UP000247459"/>
    </source>
</evidence>
<keyword evidence="1" id="KW-1133">Transmembrane helix</keyword>
<dbReference type="GO" id="GO:0016020">
    <property type="term" value="C:membrane"/>
    <property type="evidence" value="ECO:0007669"/>
    <property type="project" value="UniProtKB-SubCell"/>
</dbReference>
<keyword evidence="1" id="KW-0472">Membrane</keyword>
<dbReference type="AlphaFoldDB" id="A0A2W0CJR4"/>
<feature type="transmembrane region" description="Helical" evidence="1">
    <location>
        <begin position="324"/>
        <end position="346"/>
    </location>
</feature>
<keyword evidence="1" id="KW-0812">Transmembrane</keyword>
<protein>
    <recommendedName>
        <fullName evidence="4">ABC transporter permease</fullName>
    </recommendedName>
</protein>
<dbReference type="PANTHER" id="PTHR37305">
    <property type="entry name" value="INTEGRAL MEMBRANE PROTEIN-RELATED"/>
    <property type="match status" value="1"/>
</dbReference>
<accession>A0A2W0CJR4</accession>
<feature type="transmembrane region" description="Helical" evidence="1">
    <location>
        <begin position="265"/>
        <end position="283"/>
    </location>
</feature>
<sequence>MIRLTQFEFVKIITRKSVYLALAGLLVLLALYVCFGHPGPLNGTSYYKPYEGAITEEKVQTARDQMLAEGYSDEKNQTRYGVFYEISMFSPESTKNYTRYDDSGNAIERTVTVSEIHYNKPWGYLLEYIDQFGVLFMMIIILLGLAPVFAEEYARGTAALLRSSKRGRSQVVSAKLMASMLYVVLCVILFTGVNLLIYWLRFGNLAGADTPLQSVGMYFQGFYYDFSPYRLSAVQYYGVQLVTHLAGSLVFAFVVLCVSTLSSTSFVAMVINVAIVGVPYLAFDVLNFNPGWAKWIEEFSFSTMMRVTRLFQAPASYSVFGLELSYLTIYMIIMAVITIGVVFGMYRAFRTREVFS</sequence>
<comment type="caution">
    <text evidence="2">The sequence shown here is derived from an EMBL/GenBank/DDBJ whole genome shotgun (WGS) entry which is preliminary data.</text>
</comment>
<reference evidence="2 3" key="1">
    <citation type="submission" date="2018-01" db="EMBL/GenBank/DDBJ databases">
        <title>Genome sequence of the PGP bacterium Paenibacillus illinoisensis E3.</title>
        <authorList>
            <person name="Rolli E."/>
            <person name="Marasco R."/>
            <person name="Bessem C."/>
            <person name="Michoud G."/>
            <person name="Gaiarsa S."/>
            <person name="Borin S."/>
            <person name="Daffonchio D."/>
        </authorList>
    </citation>
    <scope>NUCLEOTIDE SEQUENCE [LARGE SCALE GENOMIC DNA]</scope>
    <source>
        <strain evidence="2 3">E3</strain>
    </source>
</reference>
<dbReference type="PANTHER" id="PTHR37305:SF1">
    <property type="entry name" value="MEMBRANE PROTEIN"/>
    <property type="match status" value="1"/>
</dbReference>
<organism evidence="2 3">
    <name type="scientific">Paenibacillus illinoisensis</name>
    <dbReference type="NCBI Taxonomy" id="59845"/>
    <lineage>
        <taxon>Bacteria</taxon>
        <taxon>Bacillati</taxon>
        <taxon>Bacillota</taxon>
        <taxon>Bacilli</taxon>
        <taxon>Bacillales</taxon>
        <taxon>Paenibacillaceae</taxon>
        <taxon>Paenibacillus</taxon>
    </lineage>
</organism>
<evidence type="ECO:0008006" key="4">
    <source>
        <dbReference type="Google" id="ProtNLM"/>
    </source>
</evidence>
<feature type="transmembrane region" description="Helical" evidence="1">
    <location>
        <begin position="171"/>
        <end position="200"/>
    </location>
</feature>
<dbReference type="RefSeq" id="WP_181429650.1">
    <property type="nucleotide sequence ID" value="NZ_PRLG01000002.1"/>
</dbReference>
<feature type="transmembrane region" description="Helical" evidence="1">
    <location>
        <begin position="132"/>
        <end position="150"/>
    </location>
</feature>
<evidence type="ECO:0000313" key="2">
    <source>
        <dbReference type="EMBL" id="PYY31149.1"/>
    </source>
</evidence>
<feature type="transmembrane region" description="Helical" evidence="1">
    <location>
        <begin position="236"/>
        <end position="258"/>
    </location>
</feature>